<reference evidence="6" key="1">
    <citation type="journal article" date="2014" name="Int. J. Syst. Evol. Microbiol.">
        <title>Complete genome sequence of Corynebacterium casei LMG S-19264T (=DSM 44701T), isolated from a smear-ripened cheese.</title>
        <authorList>
            <consortium name="US DOE Joint Genome Institute (JGI-PGF)"/>
            <person name="Walter F."/>
            <person name="Albersmeier A."/>
            <person name="Kalinowski J."/>
            <person name="Ruckert C."/>
        </authorList>
    </citation>
    <scope>NUCLEOTIDE SEQUENCE</scope>
    <source>
        <strain evidence="6">CGMCC 1.15367</strain>
    </source>
</reference>
<feature type="transmembrane region" description="Helical" evidence="5">
    <location>
        <begin position="72"/>
        <end position="92"/>
    </location>
</feature>
<dbReference type="GO" id="GO:0016020">
    <property type="term" value="C:membrane"/>
    <property type="evidence" value="ECO:0007669"/>
    <property type="project" value="UniProtKB-SubCell"/>
</dbReference>
<comment type="caution">
    <text evidence="6">The sequence shown here is derived from an EMBL/GenBank/DDBJ whole genome shotgun (WGS) entry which is preliminary data.</text>
</comment>
<name>A0A917E5H7_9HYPH</name>
<feature type="transmembrane region" description="Helical" evidence="5">
    <location>
        <begin position="46"/>
        <end position="65"/>
    </location>
</feature>
<dbReference type="AlphaFoldDB" id="A0A917E5H7"/>
<keyword evidence="2 5" id="KW-0812">Transmembrane</keyword>
<dbReference type="EMBL" id="BMIQ01000004">
    <property type="protein sequence ID" value="GGE06575.1"/>
    <property type="molecule type" value="Genomic_DNA"/>
</dbReference>
<dbReference type="Pfam" id="PF07681">
    <property type="entry name" value="DoxX"/>
    <property type="match status" value="1"/>
</dbReference>
<keyword evidence="3 5" id="KW-1133">Transmembrane helix</keyword>
<evidence type="ECO:0000256" key="4">
    <source>
        <dbReference type="ARBA" id="ARBA00023136"/>
    </source>
</evidence>
<sequence>MEVLVAFLVRLILVLLFLPFSALDKIVNFSGAVCQASEMAPSRTLAKLLILAGLFVEIVMSLAILAGLADRAAAVVLALYCMATALLWKRFWAKGDFAFTGPSQGRETMWDFLKNFALAGGFLVLAGCGSAEGTRAFLADPLGSTHPYAITEMSP</sequence>
<evidence type="ECO:0000256" key="1">
    <source>
        <dbReference type="ARBA" id="ARBA00004141"/>
    </source>
</evidence>
<reference evidence="6" key="2">
    <citation type="submission" date="2020-09" db="EMBL/GenBank/DDBJ databases">
        <authorList>
            <person name="Sun Q."/>
            <person name="Zhou Y."/>
        </authorList>
    </citation>
    <scope>NUCLEOTIDE SEQUENCE</scope>
    <source>
        <strain evidence="6">CGMCC 1.15367</strain>
    </source>
</reference>
<accession>A0A917E5H7</accession>
<protein>
    <submittedName>
        <fullName evidence="6">Uncharacterized protein</fullName>
    </submittedName>
</protein>
<organism evidence="6 7">
    <name type="scientific">Aureimonas endophytica</name>
    <dbReference type="NCBI Taxonomy" id="2027858"/>
    <lineage>
        <taxon>Bacteria</taxon>
        <taxon>Pseudomonadati</taxon>
        <taxon>Pseudomonadota</taxon>
        <taxon>Alphaproteobacteria</taxon>
        <taxon>Hyphomicrobiales</taxon>
        <taxon>Aurantimonadaceae</taxon>
        <taxon>Aureimonas</taxon>
    </lineage>
</organism>
<evidence type="ECO:0000256" key="3">
    <source>
        <dbReference type="ARBA" id="ARBA00022989"/>
    </source>
</evidence>
<comment type="subcellular location">
    <subcellularLocation>
        <location evidence="1">Membrane</location>
        <topology evidence="1">Multi-pass membrane protein</topology>
    </subcellularLocation>
</comment>
<gene>
    <name evidence="6" type="ORF">GCM10011390_27100</name>
</gene>
<evidence type="ECO:0000313" key="6">
    <source>
        <dbReference type="EMBL" id="GGE06575.1"/>
    </source>
</evidence>
<feature type="transmembrane region" description="Helical" evidence="5">
    <location>
        <begin position="112"/>
        <end position="131"/>
    </location>
</feature>
<keyword evidence="7" id="KW-1185">Reference proteome</keyword>
<evidence type="ECO:0000313" key="7">
    <source>
        <dbReference type="Proteomes" id="UP000644699"/>
    </source>
</evidence>
<dbReference type="InterPro" id="IPR032808">
    <property type="entry name" value="DoxX"/>
</dbReference>
<dbReference type="RefSeq" id="WP_188909343.1">
    <property type="nucleotide sequence ID" value="NZ_BMIQ01000004.1"/>
</dbReference>
<keyword evidence="4 5" id="KW-0472">Membrane</keyword>
<dbReference type="Proteomes" id="UP000644699">
    <property type="component" value="Unassembled WGS sequence"/>
</dbReference>
<proteinExistence type="predicted"/>
<evidence type="ECO:0000256" key="5">
    <source>
        <dbReference type="SAM" id="Phobius"/>
    </source>
</evidence>
<evidence type="ECO:0000256" key="2">
    <source>
        <dbReference type="ARBA" id="ARBA00022692"/>
    </source>
</evidence>